<evidence type="ECO:0000256" key="11">
    <source>
        <dbReference type="ARBA" id="ARBA00023251"/>
    </source>
</evidence>
<feature type="transmembrane region" description="Helical" evidence="14">
    <location>
        <begin position="28"/>
        <end position="46"/>
    </location>
</feature>
<evidence type="ECO:0000256" key="1">
    <source>
        <dbReference type="ARBA" id="ARBA00004651"/>
    </source>
</evidence>
<feature type="transmembrane region" description="Helical" evidence="14">
    <location>
        <begin position="384"/>
        <end position="401"/>
    </location>
</feature>
<evidence type="ECO:0000256" key="9">
    <source>
        <dbReference type="ARBA" id="ARBA00023098"/>
    </source>
</evidence>
<evidence type="ECO:0000256" key="13">
    <source>
        <dbReference type="ARBA" id="ARBA00047540"/>
    </source>
</evidence>
<keyword evidence="5" id="KW-1003">Cell membrane</keyword>
<keyword evidence="9" id="KW-0443">Lipid metabolism</keyword>
<dbReference type="GO" id="GO:0046677">
    <property type="term" value="P:response to antibiotic"/>
    <property type="evidence" value="ECO:0007669"/>
    <property type="project" value="UniProtKB-KW"/>
</dbReference>
<dbReference type="SUPFAM" id="SSF55729">
    <property type="entry name" value="Acyl-CoA N-acyltransferases (Nat)"/>
    <property type="match status" value="1"/>
</dbReference>
<dbReference type="AlphaFoldDB" id="A0A2S1LPW3"/>
<dbReference type="GO" id="GO:0050071">
    <property type="term" value="F:phosphatidylglycerol lysyltransferase activity"/>
    <property type="evidence" value="ECO:0007669"/>
    <property type="project" value="UniProtKB-EC"/>
</dbReference>
<feature type="transmembrane region" description="Helical" evidence="14">
    <location>
        <begin position="345"/>
        <end position="364"/>
    </location>
</feature>
<dbReference type="EC" id="2.3.2.3" evidence="3"/>
<evidence type="ECO:0000313" key="16">
    <source>
        <dbReference type="EMBL" id="AWG25793.1"/>
    </source>
</evidence>
<feature type="transmembrane region" description="Helical" evidence="14">
    <location>
        <begin position="263"/>
        <end position="283"/>
    </location>
</feature>
<feature type="domain" description="Phosphatidylglycerol lysyltransferase C-terminal" evidence="15">
    <location>
        <begin position="575"/>
        <end position="855"/>
    </location>
</feature>
<dbReference type="EMBL" id="CP020919">
    <property type="protein sequence ID" value="AWG25793.1"/>
    <property type="molecule type" value="Genomic_DNA"/>
</dbReference>
<dbReference type="KEGG" id="fki:FK004_11445"/>
<dbReference type="InterPro" id="IPR024320">
    <property type="entry name" value="LPG_synthase_C"/>
</dbReference>
<keyword evidence="8 14" id="KW-1133">Transmembrane helix</keyword>
<evidence type="ECO:0000256" key="8">
    <source>
        <dbReference type="ARBA" id="ARBA00022989"/>
    </source>
</evidence>
<protein>
    <recommendedName>
        <fullName evidence="4">Phosphatidylglycerol lysyltransferase</fullName>
        <ecNumber evidence="3">2.3.2.3</ecNumber>
    </recommendedName>
    <alternativeName>
        <fullName evidence="12">Lysylphosphatidylglycerol synthase</fullName>
    </alternativeName>
</protein>
<feature type="transmembrane region" description="Helical" evidence="14">
    <location>
        <begin position="462"/>
        <end position="483"/>
    </location>
</feature>
<dbReference type="RefSeq" id="WP_108737361.1">
    <property type="nucleotide sequence ID" value="NZ_CP020919.1"/>
</dbReference>
<dbReference type="InterPro" id="IPR016181">
    <property type="entry name" value="Acyl_CoA_acyltransferase"/>
</dbReference>
<comment type="catalytic activity">
    <reaction evidence="13">
        <text>L-lysyl-tRNA(Lys) + a 1,2-diacyl-sn-glycero-3-phospho-(1'-sn-glycerol) = a 1,2-diacyl-sn-glycero-3-phospho-1'-(3'-O-L-lysyl)-sn-glycerol + tRNA(Lys)</text>
        <dbReference type="Rhea" id="RHEA:10668"/>
        <dbReference type="Rhea" id="RHEA-COMP:9696"/>
        <dbReference type="Rhea" id="RHEA-COMP:9697"/>
        <dbReference type="ChEBI" id="CHEBI:64716"/>
        <dbReference type="ChEBI" id="CHEBI:75792"/>
        <dbReference type="ChEBI" id="CHEBI:78442"/>
        <dbReference type="ChEBI" id="CHEBI:78529"/>
        <dbReference type="EC" id="2.3.2.3"/>
    </reaction>
</comment>
<evidence type="ECO:0000256" key="4">
    <source>
        <dbReference type="ARBA" id="ARBA00021546"/>
    </source>
</evidence>
<keyword evidence="17" id="KW-1185">Reference proteome</keyword>
<feature type="transmembrane region" description="Helical" evidence="14">
    <location>
        <begin position="178"/>
        <end position="198"/>
    </location>
</feature>
<evidence type="ECO:0000256" key="14">
    <source>
        <dbReference type="SAM" id="Phobius"/>
    </source>
</evidence>
<keyword evidence="7 14" id="KW-0812">Transmembrane</keyword>
<feature type="transmembrane region" description="Helical" evidence="14">
    <location>
        <begin position="67"/>
        <end position="91"/>
    </location>
</feature>
<evidence type="ECO:0000256" key="3">
    <source>
        <dbReference type="ARBA" id="ARBA00012014"/>
    </source>
</evidence>
<dbReference type="GO" id="GO:0055091">
    <property type="term" value="P:phospholipid homeostasis"/>
    <property type="evidence" value="ECO:0007669"/>
    <property type="project" value="TreeGrafter"/>
</dbReference>
<feature type="transmembrane region" description="Helical" evidence="14">
    <location>
        <begin position="295"/>
        <end position="314"/>
    </location>
</feature>
<name>A0A2S1LPW3_9FLAO</name>
<dbReference type="GO" id="GO:0006629">
    <property type="term" value="P:lipid metabolic process"/>
    <property type="evidence" value="ECO:0007669"/>
    <property type="project" value="UniProtKB-KW"/>
</dbReference>
<evidence type="ECO:0000256" key="12">
    <source>
        <dbReference type="ARBA" id="ARBA00031899"/>
    </source>
</evidence>
<gene>
    <name evidence="16" type="ORF">FK004_11445</name>
</gene>
<feature type="transmembrane region" description="Helical" evidence="14">
    <location>
        <begin position="141"/>
        <end position="166"/>
    </location>
</feature>
<feature type="transmembrane region" description="Helical" evidence="14">
    <location>
        <begin position="433"/>
        <end position="450"/>
    </location>
</feature>
<evidence type="ECO:0000256" key="2">
    <source>
        <dbReference type="ARBA" id="ARBA00008627"/>
    </source>
</evidence>
<comment type="subcellular location">
    <subcellularLocation>
        <location evidence="1">Cell membrane</location>
        <topology evidence="1">Multi-pass membrane protein</topology>
    </subcellularLocation>
</comment>
<accession>A0A2S1LPW3</accession>
<dbReference type="Pfam" id="PF09924">
    <property type="entry name" value="LPG_synthase_C"/>
    <property type="match status" value="1"/>
</dbReference>
<keyword evidence="6" id="KW-0808">Transferase</keyword>
<evidence type="ECO:0000256" key="5">
    <source>
        <dbReference type="ARBA" id="ARBA00022475"/>
    </source>
</evidence>
<feature type="transmembrane region" description="Helical" evidence="14">
    <location>
        <begin position="111"/>
        <end position="129"/>
    </location>
</feature>
<comment type="similarity">
    <text evidence="2">Belongs to the LPG synthase family.</text>
</comment>
<dbReference type="PANTHER" id="PTHR34697:SF2">
    <property type="entry name" value="PHOSPHATIDYLGLYCEROL LYSYLTRANSFERASE"/>
    <property type="match status" value="1"/>
</dbReference>
<feature type="transmembrane region" description="Helical" evidence="14">
    <location>
        <begin position="232"/>
        <end position="257"/>
    </location>
</feature>
<dbReference type="InterPro" id="IPR051211">
    <property type="entry name" value="PG_lysyltransferase"/>
</dbReference>
<dbReference type="PANTHER" id="PTHR34697">
    <property type="entry name" value="PHOSPHATIDYLGLYCEROL LYSYLTRANSFERASE"/>
    <property type="match status" value="1"/>
</dbReference>
<dbReference type="Proteomes" id="UP000244677">
    <property type="component" value="Chromosome"/>
</dbReference>
<reference evidence="16 17" key="1">
    <citation type="submission" date="2017-04" db="EMBL/GenBank/DDBJ databases">
        <title>Complete genome sequence of Flavobacterium kingsejong AJ004.</title>
        <authorList>
            <person name="Lee P.C."/>
        </authorList>
    </citation>
    <scope>NUCLEOTIDE SEQUENCE [LARGE SCALE GENOMIC DNA]</scope>
    <source>
        <strain evidence="16 17">AJ004</strain>
    </source>
</reference>
<evidence type="ECO:0000256" key="7">
    <source>
        <dbReference type="ARBA" id="ARBA00022692"/>
    </source>
</evidence>
<evidence type="ECO:0000259" key="15">
    <source>
        <dbReference type="Pfam" id="PF09924"/>
    </source>
</evidence>
<sequence>MKAALISHPFFTYFKEKSAPFLTENRKIIIQFIFTAFFIGIGIWFIKHEGSELIEVKKTLRDADAKWVLAGVGITCMYIALQSLMYVASFATVRTTLLFGDAIILFLKRNLISVFLPAGGISSLAFFTKSIQKKGIKETQIYFASSIYGFVGIISVLAVAFPAFLLALSKGETAASEWYALGAVVLLSIVLWLLYYSFRKKNSIYRRFIKSIPKAAIVLEELHNNTIDKRKLLLTFFYSVLIEIAGIAHLYIAMIALHFEPSLFAAVMGYIVAVIFLIVSPFLRGLGAIEISMSYILIRFGFGNIDAIALTFLFRFLEFWLPLLGGIFAFLIKINKLLMRIIPALLLFTLGIVNIISVLTPAIHERLTRLQSFLPVTAIHASNDLVLVTGLFLFVTAAFMLKGLRTAWWFSLALSTLSVIGNLTKAIDFEEASIAFLVILILIATRKEYYIRNNPRLRTIGLQTALLSGMAVVAYGSIGFYFLDRKHFSIDFTGIESIRYALQTYFLIDSANLVPQDSFAKNFLSSIKISGLLSTAFFIYTLIRPYVFTNTASESEIKLANGLLKLYGNCGMDYFKTYGDKLFFFSKNKNAFIAYRISGNFGVVLGNPVAADTTEMKNCIQAFDRYCYESGLKSLYYRVPEENLTLYTSLGKKSLFLGQEGIINLNQFTLEGAAKKSLRNGLNKISEKGLKTVIYTAPIPENILQKLKTVSEEWLITTGRKEIIFSQGMFIAKELAQQTLITVEDPENRILAFLNIIPDYAPGEGTYDLIRKTKDAPNGIMDFILVALFQHFKSEGKTTVNLGFAPLSGIVDPDTFQQKSMKFAYERIKSFSHYRGLRDYKEKFSPEWHNQYLLYSNDYDLLQVPAVLSHVIKP</sequence>
<dbReference type="InterPro" id="IPR022791">
    <property type="entry name" value="L-PG_synthase/AglD"/>
</dbReference>
<proteinExistence type="inferred from homology"/>
<evidence type="ECO:0000313" key="17">
    <source>
        <dbReference type="Proteomes" id="UP000244677"/>
    </source>
</evidence>
<dbReference type="Pfam" id="PF03706">
    <property type="entry name" value="LPG_synthase_TM"/>
    <property type="match status" value="1"/>
</dbReference>
<dbReference type="OrthoDB" id="145485at2"/>
<evidence type="ECO:0000256" key="10">
    <source>
        <dbReference type="ARBA" id="ARBA00023136"/>
    </source>
</evidence>
<keyword evidence="11" id="KW-0046">Antibiotic resistance</keyword>
<organism evidence="16 17">
    <name type="scientific">Flavobacterium kingsejongi</name>
    <dbReference type="NCBI Taxonomy" id="1678728"/>
    <lineage>
        <taxon>Bacteria</taxon>
        <taxon>Pseudomonadati</taxon>
        <taxon>Bacteroidota</taxon>
        <taxon>Flavobacteriia</taxon>
        <taxon>Flavobacteriales</taxon>
        <taxon>Flavobacteriaceae</taxon>
        <taxon>Flavobacterium</taxon>
    </lineage>
</organism>
<dbReference type="GO" id="GO:0005886">
    <property type="term" value="C:plasma membrane"/>
    <property type="evidence" value="ECO:0007669"/>
    <property type="project" value="UniProtKB-SubCell"/>
</dbReference>
<evidence type="ECO:0000256" key="6">
    <source>
        <dbReference type="ARBA" id="ARBA00022679"/>
    </source>
</evidence>
<keyword evidence="10 14" id="KW-0472">Membrane</keyword>